<name>A0A8X6J2V8_TRICU</name>
<dbReference type="EMBL" id="BMAO01007657">
    <property type="protein sequence ID" value="GFR17625.1"/>
    <property type="molecule type" value="Genomic_DNA"/>
</dbReference>
<accession>A0A8X6J2V8</accession>
<dbReference type="AlphaFoldDB" id="A0A8X6J2V8"/>
<gene>
    <name evidence="2" type="ORF">TNCT_398601</name>
</gene>
<protein>
    <submittedName>
        <fullName evidence="2">Uncharacterized protein</fullName>
    </submittedName>
</protein>
<feature type="region of interest" description="Disordered" evidence="1">
    <location>
        <begin position="39"/>
        <end position="58"/>
    </location>
</feature>
<evidence type="ECO:0000313" key="3">
    <source>
        <dbReference type="Proteomes" id="UP000887116"/>
    </source>
</evidence>
<comment type="caution">
    <text evidence="2">The sequence shown here is derived from an EMBL/GenBank/DDBJ whole genome shotgun (WGS) entry which is preliminary data.</text>
</comment>
<proteinExistence type="predicted"/>
<reference evidence="2" key="1">
    <citation type="submission" date="2020-07" db="EMBL/GenBank/DDBJ databases">
        <title>Multicomponent nature underlies the extraordinary mechanical properties of spider dragline silk.</title>
        <authorList>
            <person name="Kono N."/>
            <person name="Nakamura H."/>
            <person name="Mori M."/>
            <person name="Yoshida Y."/>
            <person name="Ohtoshi R."/>
            <person name="Malay A.D."/>
            <person name="Moran D.A.P."/>
            <person name="Tomita M."/>
            <person name="Numata K."/>
            <person name="Arakawa K."/>
        </authorList>
    </citation>
    <scope>NUCLEOTIDE SEQUENCE</scope>
</reference>
<evidence type="ECO:0000313" key="2">
    <source>
        <dbReference type="EMBL" id="GFR17625.1"/>
    </source>
</evidence>
<keyword evidence="3" id="KW-1185">Reference proteome</keyword>
<sequence>MNMADLNDGKDPELMSQKKTVSIDRLRIAYILKDDNSEPTTTPDIIIPSKKSTKAKDQVPKGLKKTFIIRERRCVWQRT</sequence>
<evidence type="ECO:0000256" key="1">
    <source>
        <dbReference type="SAM" id="MobiDB-lite"/>
    </source>
</evidence>
<dbReference type="Proteomes" id="UP000887116">
    <property type="component" value="Unassembled WGS sequence"/>
</dbReference>
<organism evidence="2 3">
    <name type="scientific">Trichonephila clavata</name>
    <name type="common">Joro spider</name>
    <name type="synonym">Nephila clavata</name>
    <dbReference type="NCBI Taxonomy" id="2740835"/>
    <lineage>
        <taxon>Eukaryota</taxon>
        <taxon>Metazoa</taxon>
        <taxon>Ecdysozoa</taxon>
        <taxon>Arthropoda</taxon>
        <taxon>Chelicerata</taxon>
        <taxon>Arachnida</taxon>
        <taxon>Araneae</taxon>
        <taxon>Araneomorphae</taxon>
        <taxon>Entelegynae</taxon>
        <taxon>Araneoidea</taxon>
        <taxon>Nephilidae</taxon>
        <taxon>Trichonephila</taxon>
    </lineage>
</organism>